<organism evidence="1 2">
    <name type="scientific">Rhizophagus clarus</name>
    <dbReference type="NCBI Taxonomy" id="94130"/>
    <lineage>
        <taxon>Eukaryota</taxon>
        <taxon>Fungi</taxon>
        <taxon>Fungi incertae sedis</taxon>
        <taxon>Mucoromycota</taxon>
        <taxon>Glomeromycotina</taxon>
        <taxon>Glomeromycetes</taxon>
        <taxon>Glomerales</taxon>
        <taxon>Glomeraceae</taxon>
        <taxon>Rhizophagus</taxon>
    </lineage>
</organism>
<accession>A0A8H3QFI3</accession>
<name>A0A8H3QFI3_9GLOM</name>
<proteinExistence type="predicted"/>
<gene>
    <name evidence="1" type="ORF">RCL2_000450800</name>
</gene>
<evidence type="ECO:0000313" key="1">
    <source>
        <dbReference type="EMBL" id="GES77122.1"/>
    </source>
</evidence>
<reference evidence="1" key="1">
    <citation type="submission" date="2019-10" db="EMBL/GenBank/DDBJ databases">
        <title>Conservation and host-specific expression of non-tandemly repeated heterogenous ribosome RNA gene in arbuscular mycorrhizal fungi.</title>
        <authorList>
            <person name="Maeda T."/>
            <person name="Kobayashi Y."/>
            <person name="Nakagawa T."/>
            <person name="Ezawa T."/>
            <person name="Yamaguchi K."/>
            <person name="Bino T."/>
            <person name="Nishimoto Y."/>
            <person name="Shigenobu S."/>
            <person name="Kawaguchi M."/>
        </authorList>
    </citation>
    <scope>NUCLEOTIDE SEQUENCE</scope>
    <source>
        <strain evidence="1">HR1</strain>
    </source>
</reference>
<protein>
    <submittedName>
        <fullName evidence="1">Uncharacterized protein</fullName>
    </submittedName>
</protein>
<sequence>MLHRDSRIHASKVKTFLWNFRETPKINITESIIILIDFSQSESGVTKMFWFSSQAHILPKTTYIIWLNFQWKAKISKMTSIDERMDGEHRVRFDSLIDLELEIGRKRGRQSVHKIIQQGIQIAQQGLQECANAEFDAMKQELKYWPPLQTEDKIRIISTVNETEVKSTYSDLISSNVYYETSSQKTSAGETFRFSSCSETILSLHNIIFIDWTTMKKPLYLDIDERKWRVSIRQPKQQTLPSFFRQTI</sequence>
<dbReference type="Proteomes" id="UP000615446">
    <property type="component" value="Unassembled WGS sequence"/>
</dbReference>
<evidence type="ECO:0000313" key="2">
    <source>
        <dbReference type="Proteomes" id="UP000615446"/>
    </source>
</evidence>
<comment type="caution">
    <text evidence="1">The sequence shown here is derived from an EMBL/GenBank/DDBJ whole genome shotgun (WGS) entry which is preliminary data.</text>
</comment>
<dbReference type="AlphaFoldDB" id="A0A8H3QFI3"/>
<dbReference type="OrthoDB" id="2413408at2759"/>
<dbReference type="EMBL" id="BLAL01000028">
    <property type="protein sequence ID" value="GES77122.1"/>
    <property type="molecule type" value="Genomic_DNA"/>
</dbReference>